<dbReference type="Gene3D" id="3.40.50.300">
    <property type="entry name" value="P-loop containing nucleotide triphosphate hydrolases"/>
    <property type="match status" value="2"/>
</dbReference>
<gene>
    <name evidence="6" type="ORF">SAMN02745244_01732</name>
</gene>
<dbReference type="InterPro" id="IPR003439">
    <property type="entry name" value="ABC_transporter-like_ATP-bd"/>
</dbReference>
<dbReference type="InterPro" id="IPR027417">
    <property type="entry name" value="P-loop_NTPase"/>
</dbReference>
<proteinExistence type="predicted"/>
<keyword evidence="2" id="KW-0547">Nucleotide-binding</keyword>
<keyword evidence="3" id="KW-0067">ATP-binding</keyword>
<evidence type="ECO:0000259" key="5">
    <source>
        <dbReference type="PROSITE" id="PS50893"/>
    </source>
</evidence>
<dbReference type="Pfam" id="PF00005">
    <property type="entry name" value="ABC_tran"/>
    <property type="match status" value="2"/>
</dbReference>
<dbReference type="GO" id="GO:0016887">
    <property type="term" value="F:ATP hydrolysis activity"/>
    <property type="evidence" value="ECO:0007669"/>
    <property type="project" value="InterPro"/>
</dbReference>
<dbReference type="SUPFAM" id="SSF52540">
    <property type="entry name" value="P-loop containing nucleoside triphosphate hydrolases"/>
    <property type="match status" value="2"/>
</dbReference>
<evidence type="ECO:0000256" key="3">
    <source>
        <dbReference type="ARBA" id="ARBA00022840"/>
    </source>
</evidence>
<accession>A0A1M6GLA9</accession>
<dbReference type="PANTHER" id="PTHR19211:SF6">
    <property type="entry name" value="BLL7188 PROTEIN"/>
    <property type="match status" value="1"/>
</dbReference>
<dbReference type="RefSeq" id="WP_073187157.1">
    <property type="nucleotide sequence ID" value="NZ_FQZG01000027.1"/>
</dbReference>
<keyword evidence="1" id="KW-0677">Repeat</keyword>
<keyword evidence="4" id="KW-0175">Coiled coil</keyword>
<reference evidence="6 7" key="1">
    <citation type="submission" date="2016-11" db="EMBL/GenBank/DDBJ databases">
        <authorList>
            <person name="Jaros S."/>
            <person name="Januszkiewicz K."/>
            <person name="Wedrychowicz H."/>
        </authorList>
    </citation>
    <scope>NUCLEOTIDE SEQUENCE [LARGE SCALE GENOMIC DNA]</scope>
    <source>
        <strain evidence="6 7">DSM 12906</strain>
    </source>
</reference>
<dbReference type="AlphaFoldDB" id="A0A1M6GLA9"/>
<evidence type="ECO:0000256" key="1">
    <source>
        <dbReference type="ARBA" id="ARBA00022737"/>
    </source>
</evidence>
<dbReference type="PROSITE" id="PS50893">
    <property type="entry name" value="ABC_TRANSPORTER_2"/>
    <property type="match status" value="1"/>
</dbReference>
<feature type="domain" description="ABC transporter" evidence="5">
    <location>
        <begin position="7"/>
        <end position="240"/>
    </location>
</feature>
<evidence type="ECO:0000256" key="4">
    <source>
        <dbReference type="SAM" id="Coils"/>
    </source>
</evidence>
<dbReference type="InterPro" id="IPR003593">
    <property type="entry name" value="AAA+_ATPase"/>
</dbReference>
<dbReference type="STRING" id="1123357.SAMN02745244_01732"/>
<dbReference type="Proteomes" id="UP000184512">
    <property type="component" value="Unassembled WGS sequence"/>
</dbReference>
<dbReference type="EMBL" id="FQZG01000027">
    <property type="protein sequence ID" value="SHJ10720.1"/>
    <property type="molecule type" value="Genomic_DNA"/>
</dbReference>
<organism evidence="6 7">
    <name type="scientific">Tessaracoccus bendigoensis DSM 12906</name>
    <dbReference type="NCBI Taxonomy" id="1123357"/>
    <lineage>
        <taxon>Bacteria</taxon>
        <taxon>Bacillati</taxon>
        <taxon>Actinomycetota</taxon>
        <taxon>Actinomycetes</taxon>
        <taxon>Propionibacteriales</taxon>
        <taxon>Propionibacteriaceae</taxon>
        <taxon>Tessaracoccus</taxon>
    </lineage>
</organism>
<feature type="coiled-coil region" evidence="4">
    <location>
        <begin position="235"/>
        <end position="273"/>
    </location>
</feature>
<name>A0A1M6GLA9_9ACTN</name>
<evidence type="ECO:0000313" key="7">
    <source>
        <dbReference type="Proteomes" id="UP000184512"/>
    </source>
</evidence>
<evidence type="ECO:0000313" key="6">
    <source>
        <dbReference type="EMBL" id="SHJ10720.1"/>
    </source>
</evidence>
<protein>
    <submittedName>
        <fullName evidence="6">ATPase components of ABC transporters with duplicated ATPase domains</fullName>
    </submittedName>
</protein>
<dbReference type="SMART" id="SM00382">
    <property type="entry name" value="AAA"/>
    <property type="match status" value="2"/>
</dbReference>
<dbReference type="PANTHER" id="PTHR19211">
    <property type="entry name" value="ATP-BINDING TRANSPORT PROTEIN-RELATED"/>
    <property type="match status" value="1"/>
</dbReference>
<keyword evidence="7" id="KW-1185">Reference proteome</keyword>
<sequence length="542" mass="58415">MAHSPAVTIDGASFHLPDGTVILSDVHATFPAGLTGLIGPNGSGKTTLLRLIAGELTPTSGAVRVAGSVHVVPQRLSRAGSVADLLGISAARAALRAIEAGSVDQAHFDAVGDDWDIEARSIADLNALGLAADVDFLDRDSSTLSGGEATRIALAGARLARADVTLLDEPTNNLDTRTRGWLRDALETWDGALIVVSHDRDLLERVDALVDLDPRGVVSFGGTFSQYHEHREERQATAERRLREADADLARARRQAQAELQRQAQRDRSARKERALGNVTGGAVDFYKNRSEKKAGAKSTLHDTALAEAGQARTEADAAARPPDTIRITLPETAIPNGKEVLRLRVGDALLEMAGPERIRLTGDNGTGKSTLLATLLGARGDEPWRRELLDGVQIDLPPTVPVGYLAQRLDDLDRFESAIDAVRDSAPHRTPHDARALLARFLIRAVRADQPPATMSGGERFRLALARVLFADPAPRLLVLDEPTNNLDMTSVEQLVESLDDFRGALLIVTHDEYLAGELKIGRQWRLGRDDALVVDDVVGR</sequence>
<evidence type="ECO:0000256" key="2">
    <source>
        <dbReference type="ARBA" id="ARBA00022741"/>
    </source>
</evidence>
<dbReference type="FunFam" id="3.40.50.300:FF:001320">
    <property type="entry name" value="Heme ABC transporter ATP-binding protein"/>
    <property type="match status" value="1"/>
</dbReference>
<dbReference type="InterPro" id="IPR050611">
    <property type="entry name" value="ABCF"/>
</dbReference>
<dbReference type="OrthoDB" id="5592724at2"/>
<dbReference type="GO" id="GO:0005524">
    <property type="term" value="F:ATP binding"/>
    <property type="evidence" value="ECO:0007669"/>
    <property type="project" value="UniProtKB-KW"/>
</dbReference>